<dbReference type="Proteomes" id="UP000520814">
    <property type="component" value="Unassembled WGS sequence"/>
</dbReference>
<accession>A0A7W9SM73</accession>
<evidence type="ECO:0000259" key="3">
    <source>
        <dbReference type="Pfam" id="PF07593"/>
    </source>
</evidence>
<dbReference type="InterPro" id="IPR013517">
    <property type="entry name" value="FG-GAP"/>
</dbReference>
<dbReference type="AlphaFoldDB" id="A0A7W9SM73"/>
<dbReference type="Gene3D" id="2.130.10.130">
    <property type="entry name" value="Integrin alpha, N-terminal"/>
    <property type="match status" value="2"/>
</dbReference>
<dbReference type="Pfam" id="PF07593">
    <property type="entry name" value="UnbV_ASPIC"/>
    <property type="match status" value="1"/>
</dbReference>
<dbReference type="InterPro" id="IPR028994">
    <property type="entry name" value="Integrin_alpha_N"/>
</dbReference>
<organism evidence="4 5">
    <name type="scientific">Armatimonas rosea</name>
    <dbReference type="NCBI Taxonomy" id="685828"/>
    <lineage>
        <taxon>Bacteria</taxon>
        <taxon>Bacillati</taxon>
        <taxon>Armatimonadota</taxon>
        <taxon>Armatimonadia</taxon>
        <taxon>Armatimonadales</taxon>
        <taxon>Armatimonadaceae</taxon>
        <taxon>Armatimonas</taxon>
    </lineage>
</organism>
<dbReference type="InterPro" id="IPR011519">
    <property type="entry name" value="UnbV_ASPIC"/>
</dbReference>
<evidence type="ECO:0000256" key="2">
    <source>
        <dbReference type="SAM" id="SignalP"/>
    </source>
</evidence>
<dbReference type="InterPro" id="IPR027039">
    <property type="entry name" value="Crtac1"/>
</dbReference>
<proteinExistence type="predicted"/>
<evidence type="ECO:0000256" key="1">
    <source>
        <dbReference type="ARBA" id="ARBA00022729"/>
    </source>
</evidence>
<dbReference type="PANTHER" id="PTHR16026">
    <property type="entry name" value="CARTILAGE ACIDIC PROTEIN 1"/>
    <property type="match status" value="1"/>
</dbReference>
<dbReference type="PROSITE" id="PS51257">
    <property type="entry name" value="PROKAR_LIPOPROTEIN"/>
    <property type="match status" value="1"/>
</dbReference>
<gene>
    <name evidence="4" type="ORF">HNQ39_000166</name>
</gene>
<feature type="chain" id="PRO_5031084207" description="ASPIC/UnbV domain-containing protein" evidence="2">
    <location>
        <begin position="20"/>
        <end position="569"/>
    </location>
</feature>
<dbReference type="SUPFAM" id="SSF69318">
    <property type="entry name" value="Integrin alpha N-terminal domain"/>
    <property type="match status" value="1"/>
</dbReference>
<dbReference type="RefSeq" id="WP_184191966.1">
    <property type="nucleotide sequence ID" value="NZ_JACHGW010000001.1"/>
</dbReference>
<evidence type="ECO:0000313" key="4">
    <source>
        <dbReference type="EMBL" id="MBB6048404.1"/>
    </source>
</evidence>
<sequence length="569" mass="61206">MRQVLLLSLLALSLLGCQAGKKSASPEPKALRPITFTDIAKDAGVDFQHVNGGRGRKLMPETVGSGLAFFDYDNDGKLDLLVMNSTTWPGDPNPIKTTPKLYHNLGGGKFEDVTEKLGLAITMYGMGVGVGDYDNDGFEDLYLTAVGPNHLFHNEGGKGFRDVTAESGTVGVPLPGTKLEHKWSSSSAWLDYDNDGKLDLFVCQYVKWSPEVDPYCGKNGIRGYCPPGNFEGARCTLFHNEGSGKFRDVSKETGILDGALGKSFGIAVADYNGDGWLDIAVANDTWANFLFMSEGGKHFTDKGVESGIAFSMSGKAKAGMGIDVADFRNNGKLGLVIGNFAEEGLSLFEPMEGTNSMFEEKGQSRGVVAASLSNVTFATFFFDYNLDGWQDIFATNGHVDDIVNTYKTNLTFKQEPLLFENKGGEKFVDETHNVGINYKIVGRGAAYGDIDNDGDLDIGVVDNNGKFLLLRNEGGNQNHWVRLKLVGTKSNRDAIGALVTVTTGNLKQRRYVRSGGSFLSESERAPTFGLGAATTVDSVEIRWPSGAVEKLGGVAVDTVTTVTEGKGIG</sequence>
<protein>
    <recommendedName>
        <fullName evidence="3">ASPIC/UnbV domain-containing protein</fullName>
    </recommendedName>
</protein>
<keyword evidence="1 2" id="KW-0732">Signal</keyword>
<feature type="signal peptide" evidence="2">
    <location>
        <begin position="1"/>
        <end position="19"/>
    </location>
</feature>
<feature type="domain" description="ASPIC/UnbV" evidence="3">
    <location>
        <begin position="494"/>
        <end position="560"/>
    </location>
</feature>
<keyword evidence="5" id="KW-1185">Reference proteome</keyword>
<dbReference type="PANTHER" id="PTHR16026:SF0">
    <property type="entry name" value="CARTILAGE ACIDIC PROTEIN 1"/>
    <property type="match status" value="1"/>
</dbReference>
<dbReference type="EMBL" id="JACHGW010000001">
    <property type="protein sequence ID" value="MBB6048404.1"/>
    <property type="molecule type" value="Genomic_DNA"/>
</dbReference>
<evidence type="ECO:0000313" key="5">
    <source>
        <dbReference type="Proteomes" id="UP000520814"/>
    </source>
</evidence>
<name>A0A7W9SM73_ARMRO</name>
<reference evidence="4 5" key="1">
    <citation type="submission" date="2020-08" db="EMBL/GenBank/DDBJ databases">
        <title>Genomic Encyclopedia of Type Strains, Phase IV (KMG-IV): sequencing the most valuable type-strain genomes for metagenomic binning, comparative biology and taxonomic classification.</title>
        <authorList>
            <person name="Goeker M."/>
        </authorList>
    </citation>
    <scope>NUCLEOTIDE SEQUENCE [LARGE SCALE GENOMIC DNA]</scope>
    <source>
        <strain evidence="4 5">DSM 23562</strain>
    </source>
</reference>
<dbReference type="Pfam" id="PF13517">
    <property type="entry name" value="FG-GAP_3"/>
    <property type="match status" value="2"/>
</dbReference>
<comment type="caution">
    <text evidence="4">The sequence shown here is derived from an EMBL/GenBank/DDBJ whole genome shotgun (WGS) entry which is preliminary data.</text>
</comment>